<reference evidence="1" key="1">
    <citation type="submission" date="2021-06" db="EMBL/GenBank/DDBJ databases">
        <authorList>
            <person name="Kallberg Y."/>
            <person name="Tangrot J."/>
            <person name="Rosling A."/>
        </authorList>
    </citation>
    <scope>NUCLEOTIDE SEQUENCE</scope>
    <source>
        <strain evidence="1">MA453B</strain>
    </source>
</reference>
<gene>
    <name evidence="1" type="ORF">DERYTH_LOCUS25457</name>
</gene>
<organism evidence="1 2">
    <name type="scientific">Dentiscutata erythropus</name>
    <dbReference type="NCBI Taxonomy" id="1348616"/>
    <lineage>
        <taxon>Eukaryota</taxon>
        <taxon>Fungi</taxon>
        <taxon>Fungi incertae sedis</taxon>
        <taxon>Mucoromycota</taxon>
        <taxon>Glomeromycotina</taxon>
        <taxon>Glomeromycetes</taxon>
        <taxon>Diversisporales</taxon>
        <taxon>Gigasporaceae</taxon>
        <taxon>Dentiscutata</taxon>
    </lineage>
</organism>
<evidence type="ECO:0000313" key="1">
    <source>
        <dbReference type="EMBL" id="CAG8811396.1"/>
    </source>
</evidence>
<keyword evidence="2" id="KW-1185">Reference proteome</keyword>
<dbReference type="OrthoDB" id="429813at2759"/>
<comment type="caution">
    <text evidence="1">The sequence shown here is derived from an EMBL/GenBank/DDBJ whole genome shotgun (WGS) entry which is preliminary data.</text>
</comment>
<evidence type="ECO:0000313" key="2">
    <source>
        <dbReference type="Proteomes" id="UP000789405"/>
    </source>
</evidence>
<name>A0A9N9PDK2_9GLOM</name>
<protein>
    <submittedName>
        <fullName evidence="1">668_t:CDS:1</fullName>
    </submittedName>
</protein>
<accession>A0A9N9PDK2</accession>
<dbReference type="AlphaFoldDB" id="A0A9N9PDK2"/>
<feature type="non-terminal residue" evidence="1">
    <location>
        <position position="80"/>
    </location>
</feature>
<sequence length="80" mass="9510">MLYGHQSLLKAFQNHVLTRPREKVLLVPNGAKYEEVNFQTFNNIINKYAHYWKKQFENENLEKNSVIGYLSQSGPEYLYN</sequence>
<dbReference type="EMBL" id="CAJVPY010047485">
    <property type="protein sequence ID" value="CAG8811396.1"/>
    <property type="molecule type" value="Genomic_DNA"/>
</dbReference>
<dbReference type="Proteomes" id="UP000789405">
    <property type="component" value="Unassembled WGS sequence"/>
</dbReference>
<proteinExistence type="predicted"/>